<proteinExistence type="predicted"/>
<keyword evidence="5" id="KW-1185">Reference proteome</keyword>
<feature type="chain" id="PRO_5012252069" evidence="2">
    <location>
        <begin position="19"/>
        <end position="252"/>
    </location>
</feature>
<evidence type="ECO:0000256" key="2">
    <source>
        <dbReference type="SAM" id="SignalP"/>
    </source>
</evidence>
<name>A0A1M6THA8_9FLAO</name>
<evidence type="ECO:0000259" key="3">
    <source>
        <dbReference type="Pfam" id="PF18962"/>
    </source>
</evidence>
<dbReference type="EMBL" id="FRAM01000003">
    <property type="protein sequence ID" value="SHK56269.1"/>
    <property type="molecule type" value="Genomic_DNA"/>
</dbReference>
<dbReference type="Pfam" id="PF18962">
    <property type="entry name" value="Por_Secre_tail"/>
    <property type="match status" value="1"/>
</dbReference>
<organism evidence="4 5">
    <name type="scientific">Epilithonimonas mollis</name>
    <dbReference type="NCBI Taxonomy" id="216903"/>
    <lineage>
        <taxon>Bacteria</taxon>
        <taxon>Pseudomonadati</taxon>
        <taxon>Bacteroidota</taxon>
        <taxon>Flavobacteriia</taxon>
        <taxon>Flavobacteriales</taxon>
        <taxon>Weeksellaceae</taxon>
        <taxon>Chryseobacterium group</taxon>
        <taxon>Epilithonimonas</taxon>
    </lineage>
</organism>
<dbReference type="InterPro" id="IPR026444">
    <property type="entry name" value="Secre_tail"/>
</dbReference>
<evidence type="ECO:0000313" key="4">
    <source>
        <dbReference type="EMBL" id="SHK56269.1"/>
    </source>
</evidence>
<dbReference type="NCBIfam" id="TIGR04183">
    <property type="entry name" value="Por_Secre_tail"/>
    <property type="match status" value="1"/>
</dbReference>
<reference evidence="5" key="1">
    <citation type="submission" date="2016-11" db="EMBL/GenBank/DDBJ databases">
        <authorList>
            <person name="Varghese N."/>
            <person name="Submissions S."/>
        </authorList>
    </citation>
    <scope>NUCLEOTIDE SEQUENCE [LARGE SCALE GENOMIC DNA]</scope>
    <source>
        <strain evidence="5">DSM 18016</strain>
    </source>
</reference>
<dbReference type="Gene3D" id="2.60.120.260">
    <property type="entry name" value="Galactose-binding domain-like"/>
    <property type="match status" value="1"/>
</dbReference>
<dbReference type="OrthoDB" id="869215at2"/>
<dbReference type="STRING" id="216903.SAMN05444371_2872"/>
<evidence type="ECO:0000313" key="5">
    <source>
        <dbReference type="Proteomes" id="UP000184498"/>
    </source>
</evidence>
<dbReference type="Proteomes" id="UP000184498">
    <property type="component" value="Unassembled WGS sequence"/>
</dbReference>
<gene>
    <name evidence="4" type="ORF">SAMN05444371_2872</name>
</gene>
<evidence type="ECO:0000256" key="1">
    <source>
        <dbReference type="ARBA" id="ARBA00022729"/>
    </source>
</evidence>
<feature type="domain" description="Secretion system C-terminal sorting" evidence="3">
    <location>
        <begin position="182"/>
        <end position="248"/>
    </location>
</feature>
<accession>A0A1M6THA8</accession>
<feature type="signal peptide" evidence="2">
    <location>
        <begin position="1"/>
        <end position="18"/>
    </location>
</feature>
<dbReference type="AlphaFoldDB" id="A0A1M6THA8"/>
<sequence length="252" mass="27912">MKKALSLFAMIMGLYLSAQINVNQGFETSSYAGFSYTSFYRSSVVSPCTGSYGATRNFWSGGTTGTISYVTTASNGGKLDVSFKYKVYVYGQNTVNGNLKIYYSVDGGNNFVLYDTINLNSTLSCNTWATSFPQGFIPTSDFRFRIEGNYISGDYNVIIDDIVMSQSNVLAVSDMDKKSNSVYPNPFMNMVFLNNPENVNNVLITDLSGRMIKTTSNVSKELKLNDLKAGIYLITINYKDGKTETTKIVKKQ</sequence>
<protein>
    <submittedName>
        <fullName evidence="4">Por secretion system C-terminal sorting domain-containing protein</fullName>
    </submittedName>
</protein>
<keyword evidence="1 2" id="KW-0732">Signal</keyword>
<dbReference type="RefSeq" id="WP_072999254.1">
    <property type="nucleotide sequence ID" value="NZ_FRAM01000003.1"/>
</dbReference>